<dbReference type="InterPro" id="IPR036887">
    <property type="entry name" value="HTH_APSES_sf"/>
</dbReference>
<keyword evidence="4" id="KW-1185">Reference proteome</keyword>
<dbReference type="PROSITE" id="PS51299">
    <property type="entry name" value="HTH_APSES"/>
    <property type="match status" value="1"/>
</dbReference>
<dbReference type="GO" id="GO:0030907">
    <property type="term" value="C:MBF transcription complex"/>
    <property type="evidence" value="ECO:0007669"/>
    <property type="project" value="TreeGrafter"/>
</dbReference>
<dbReference type="AlphaFoldDB" id="A0A1V8T5Q4"/>
<feature type="compositionally biased region" description="Basic and acidic residues" evidence="1">
    <location>
        <begin position="506"/>
        <end position="518"/>
    </location>
</feature>
<dbReference type="InterPro" id="IPR051642">
    <property type="entry name" value="SWI6-like"/>
</dbReference>
<dbReference type="SUPFAM" id="SSF54616">
    <property type="entry name" value="DNA-binding domain of Mlu1-box binding protein MBP1"/>
    <property type="match status" value="1"/>
</dbReference>
<dbReference type="PANTHER" id="PTHR43828:SF5">
    <property type="entry name" value="TRANSCRIPTIONAL REPRESSOR XBP1"/>
    <property type="match status" value="1"/>
</dbReference>
<comment type="caution">
    <text evidence="3">The sequence shown here is derived from an EMBL/GenBank/DDBJ whole genome shotgun (WGS) entry which is preliminary data.</text>
</comment>
<dbReference type="GO" id="GO:0000981">
    <property type="term" value="F:DNA-binding transcription factor activity, RNA polymerase II-specific"/>
    <property type="evidence" value="ECO:0007669"/>
    <property type="project" value="UniProtKB-ARBA"/>
</dbReference>
<organism evidence="3 4">
    <name type="scientific">Cryoendolithus antarcticus</name>
    <dbReference type="NCBI Taxonomy" id="1507870"/>
    <lineage>
        <taxon>Eukaryota</taxon>
        <taxon>Fungi</taxon>
        <taxon>Dikarya</taxon>
        <taxon>Ascomycota</taxon>
        <taxon>Pezizomycotina</taxon>
        <taxon>Dothideomycetes</taxon>
        <taxon>Dothideomycetidae</taxon>
        <taxon>Cladosporiales</taxon>
        <taxon>Cladosporiaceae</taxon>
        <taxon>Cryoendolithus</taxon>
    </lineage>
</organism>
<name>A0A1V8T5Q4_9PEZI</name>
<feature type="compositionally biased region" description="Low complexity" evidence="1">
    <location>
        <begin position="341"/>
        <end position="356"/>
    </location>
</feature>
<dbReference type="InterPro" id="IPR003163">
    <property type="entry name" value="Tscrpt_reg_HTH_APSES-type"/>
</dbReference>
<dbReference type="OrthoDB" id="5562739at2759"/>
<feature type="domain" description="HTH APSES-type" evidence="2">
    <location>
        <begin position="128"/>
        <end position="249"/>
    </location>
</feature>
<dbReference type="PANTHER" id="PTHR43828">
    <property type="entry name" value="ASPARAGINASE"/>
    <property type="match status" value="1"/>
</dbReference>
<dbReference type="Proteomes" id="UP000192596">
    <property type="component" value="Unassembled WGS sequence"/>
</dbReference>
<reference evidence="4" key="1">
    <citation type="submission" date="2017-03" db="EMBL/GenBank/DDBJ databases">
        <title>Genomes of endolithic fungi from Antarctica.</title>
        <authorList>
            <person name="Coleine C."/>
            <person name="Masonjones S."/>
            <person name="Stajich J.E."/>
        </authorList>
    </citation>
    <scope>NUCLEOTIDE SEQUENCE [LARGE SCALE GENOMIC DNA]</scope>
    <source>
        <strain evidence="4">CCFEE 5527</strain>
    </source>
</reference>
<evidence type="ECO:0000256" key="1">
    <source>
        <dbReference type="SAM" id="MobiDB-lite"/>
    </source>
</evidence>
<feature type="compositionally biased region" description="Basic residues" evidence="1">
    <location>
        <begin position="519"/>
        <end position="532"/>
    </location>
</feature>
<dbReference type="STRING" id="1507870.A0A1V8T5Q4"/>
<dbReference type="InParanoid" id="A0A1V8T5Q4"/>
<dbReference type="EMBL" id="NAJO01000016">
    <property type="protein sequence ID" value="OQO06670.1"/>
    <property type="molecule type" value="Genomic_DNA"/>
</dbReference>
<sequence length="532" mass="58105">MLTINALLNPEISECREIICTGRPLTPAPTTEPSTPASTSQSATFSAGASARRSKLTKDAAVFARGAPQGQVNYDTFECTSESICLASSQQEELTQQHEHFDVFPSGQGDAGLIREYVRHIPYSSEKKGFFDKTGREAFEVFQYTFSVPDDPDRRTHVVMWDYQIGLVRITPFFKSCKNFTKTSPAKALNANRGLRDLSHSITGGALAAQGYWIPYACARALCLTFAYEIRWALTPIFGHSFIKECLRPEHSDYRSFKINPEIVRNAELEAESWKATASRFGTPVSATFAGSKAMPPTPAPQESQMARPKRERPTFKSGSLFANSRGRSSFDCQDDDDILDSPSLSPKSSLVSLAPKTSSGWATINRPRRLLPAPPHNSPTSGTSALYGSSMRSTGTTPKHHSSSWRDLNGSPAPNHPVKRRAADLDEDYEDELKSPSSSSAGSAHGEVITSPPPSPVEPQPKRLRQAPASINNLSNSEKQTSMRVDAQDMRAANWLLQLSVEDTHLGHGPSAEEKTAGKRISKGKGSRSVA</sequence>
<evidence type="ECO:0000313" key="4">
    <source>
        <dbReference type="Proteomes" id="UP000192596"/>
    </source>
</evidence>
<dbReference type="GO" id="GO:0033309">
    <property type="term" value="C:SBF transcription complex"/>
    <property type="evidence" value="ECO:0007669"/>
    <property type="project" value="TreeGrafter"/>
</dbReference>
<evidence type="ECO:0000259" key="2">
    <source>
        <dbReference type="PROSITE" id="PS51299"/>
    </source>
</evidence>
<protein>
    <recommendedName>
        <fullName evidence="2">HTH APSES-type domain-containing protein</fullName>
    </recommendedName>
</protein>
<feature type="region of interest" description="Disordered" evidence="1">
    <location>
        <begin position="506"/>
        <end position="532"/>
    </location>
</feature>
<feature type="compositionally biased region" description="Polar residues" evidence="1">
    <location>
        <begin position="379"/>
        <end position="398"/>
    </location>
</feature>
<feature type="compositionally biased region" description="Polar residues" evidence="1">
    <location>
        <begin position="317"/>
        <end position="328"/>
    </location>
</feature>
<feature type="region of interest" description="Disordered" evidence="1">
    <location>
        <begin position="287"/>
        <end position="486"/>
    </location>
</feature>
<feature type="compositionally biased region" description="Low complexity" evidence="1">
    <location>
        <begin position="24"/>
        <end position="51"/>
    </location>
</feature>
<proteinExistence type="predicted"/>
<feature type="region of interest" description="Disordered" evidence="1">
    <location>
        <begin position="23"/>
        <end position="51"/>
    </location>
</feature>
<feature type="compositionally biased region" description="Low complexity" evidence="1">
    <location>
        <begin position="436"/>
        <end position="445"/>
    </location>
</feature>
<gene>
    <name evidence="3" type="ORF">B0A48_08457</name>
</gene>
<feature type="compositionally biased region" description="Polar residues" evidence="1">
    <location>
        <begin position="470"/>
        <end position="484"/>
    </location>
</feature>
<accession>A0A1V8T5Q4</accession>
<evidence type="ECO:0000313" key="3">
    <source>
        <dbReference type="EMBL" id="OQO06670.1"/>
    </source>
</evidence>
<dbReference type="GO" id="GO:0003677">
    <property type="term" value="F:DNA binding"/>
    <property type="evidence" value="ECO:0007669"/>
    <property type="project" value="InterPro"/>
</dbReference>
<dbReference type="Gene3D" id="3.10.260.10">
    <property type="entry name" value="Transcription regulator HTH, APSES-type DNA-binding domain"/>
    <property type="match status" value="1"/>
</dbReference>